<keyword evidence="2" id="KW-1133">Transmembrane helix</keyword>
<dbReference type="KEGG" id="aqu:109584737"/>
<dbReference type="Proteomes" id="UP000007879">
    <property type="component" value="Unassembled WGS sequence"/>
</dbReference>
<protein>
    <submittedName>
        <fullName evidence="3">Uncharacterized protein</fullName>
    </submittedName>
</protein>
<feature type="region of interest" description="Disordered" evidence="1">
    <location>
        <begin position="1"/>
        <end position="46"/>
    </location>
</feature>
<feature type="transmembrane region" description="Helical" evidence="2">
    <location>
        <begin position="132"/>
        <end position="148"/>
    </location>
</feature>
<accession>A0A1X7U4T4</accession>
<evidence type="ECO:0000256" key="1">
    <source>
        <dbReference type="SAM" id="MobiDB-lite"/>
    </source>
</evidence>
<keyword evidence="4" id="KW-1185">Reference proteome</keyword>
<dbReference type="EnsemblMetazoa" id="XM_020000568.1">
    <property type="protein sequence ID" value="XP_019856127.1"/>
    <property type="gene ID" value="LOC109584737"/>
</dbReference>
<evidence type="ECO:0000256" key="2">
    <source>
        <dbReference type="SAM" id="Phobius"/>
    </source>
</evidence>
<feature type="compositionally biased region" description="Polar residues" evidence="1">
    <location>
        <begin position="35"/>
        <end position="44"/>
    </location>
</feature>
<feature type="transmembrane region" description="Helical" evidence="2">
    <location>
        <begin position="103"/>
        <end position="125"/>
    </location>
</feature>
<feature type="compositionally biased region" description="Basic and acidic residues" evidence="1">
    <location>
        <begin position="19"/>
        <end position="29"/>
    </location>
</feature>
<feature type="transmembrane region" description="Helical" evidence="2">
    <location>
        <begin position="72"/>
        <end position="97"/>
    </location>
</feature>
<keyword evidence="2" id="KW-0472">Membrane</keyword>
<evidence type="ECO:0000313" key="4">
    <source>
        <dbReference type="Proteomes" id="UP000007879"/>
    </source>
</evidence>
<organism evidence="3">
    <name type="scientific">Amphimedon queenslandica</name>
    <name type="common">Sponge</name>
    <dbReference type="NCBI Taxonomy" id="400682"/>
    <lineage>
        <taxon>Eukaryota</taxon>
        <taxon>Metazoa</taxon>
        <taxon>Porifera</taxon>
        <taxon>Demospongiae</taxon>
        <taxon>Heteroscleromorpha</taxon>
        <taxon>Haplosclerida</taxon>
        <taxon>Niphatidae</taxon>
        <taxon>Amphimedon</taxon>
    </lineage>
</organism>
<name>A0A1X7U4T4_AMPQE</name>
<keyword evidence="2" id="KW-0812">Transmembrane</keyword>
<dbReference type="InParanoid" id="A0A1X7U4T4"/>
<dbReference type="AlphaFoldDB" id="A0A1X7U4T4"/>
<sequence length="193" mass="21846">MKAGGSAEVQKPQQAQLKPELKPRLKQDISHAAVSGSQSQTHPPNSWCYVSRTKEETKVLASPVKKKSLKDYMWSLVNGSLTLLSIFVYCAVLMTIYIHPNNLLWLCVAVFLNVYALVVSIMTAVKTKDENWFCLFVLILDVIIIMKAESNTFNYIFFIFAALIIFIKKELFCTIQTITPSTDNDKDNTIFIV</sequence>
<dbReference type="EnsemblMetazoa" id="Aqu2.1.22668_001">
    <property type="protein sequence ID" value="Aqu2.1.22668_001"/>
    <property type="gene ID" value="Aqu2.1.22668"/>
</dbReference>
<feature type="transmembrane region" description="Helical" evidence="2">
    <location>
        <begin position="154"/>
        <end position="172"/>
    </location>
</feature>
<reference evidence="3" key="2">
    <citation type="submission" date="2017-05" db="UniProtKB">
        <authorList>
            <consortium name="EnsemblMetazoa"/>
        </authorList>
    </citation>
    <scope>IDENTIFICATION</scope>
</reference>
<proteinExistence type="predicted"/>
<reference evidence="4" key="1">
    <citation type="journal article" date="2010" name="Nature">
        <title>The Amphimedon queenslandica genome and the evolution of animal complexity.</title>
        <authorList>
            <person name="Srivastava M."/>
            <person name="Simakov O."/>
            <person name="Chapman J."/>
            <person name="Fahey B."/>
            <person name="Gauthier M.E."/>
            <person name="Mitros T."/>
            <person name="Richards G.S."/>
            <person name="Conaco C."/>
            <person name="Dacre M."/>
            <person name="Hellsten U."/>
            <person name="Larroux C."/>
            <person name="Putnam N.H."/>
            <person name="Stanke M."/>
            <person name="Adamska M."/>
            <person name="Darling A."/>
            <person name="Degnan S.M."/>
            <person name="Oakley T.H."/>
            <person name="Plachetzki D.C."/>
            <person name="Zhai Y."/>
            <person name="Adamski M."/>
            <person name="Calcino A."/>
            <person name="Cummins S.F."/>
            <person name="Goodstein D.M."/>
            <person name="Harris C."/>
            <person name="Jackson D.J."/>
            <person name="Leys S.P."/>
            <person name="Shu S."/>
            <person name="Woodcroft B.J."/>
            <person name="Vervoort M."/>
            <person name="Kosik K.S."/>
            <person name="Manning G."/>
            <person name="Degnan B.M."/>
            <person name="Rokhsar D.S."/>
        </authorList>
    </citation>
    <scope>NUCLEOTIDE SEQUENCE [LARGE SCALE GENOMIC DNA]</scope>
</reference>
<gene>
    <name evidence="3" type="primary">109584737</name>
</gene>
<evidence type="ECO:0000313" key="3">
    <source>
        <dbReference type="EnsemblMetazoa" id="Aqu2.1.22668_001"/>
    </source>
</evidence>